<gene>
    <name evidence="2" type="ORF">KC01_LOCUS23139</name>
</gene>
<feature type="region of interest" description="Disordered" evidence="1">
    <location>
        <begin position="1"/>
        <end position="51"/>
    </location>
</feature>
<proteinExistence type="predicted"/>
<accession>A0AAV2KWX9</accession>
<dbReference type="InterPro" id="IPR004244">
    <property type="entry name" value="Transposase_22"/>
</dbReference>
<organism evidence="2 3">
    <name type="scientific">Knipowitschia caucasica</name>
    <name type="common">Caucasian dwarf goby</name>
    <name type="synonym">Pomatoschistus caucasicus</name>
    <dbReference type="NCBI Taxonomy" id="637954"/>
    <lineage>
        <taxon>Eukaryota</taxon>
        <taxon>Metazoa</taxon>
        <taxon>Chordata</taxon>
        <taxon>Craniata</taxon>
        <taxon>Vertebrata</taxon>
        <taxon>Euteleostomi</taxon>
        <taxon>Actinopterygii</taxon>
        <taxon>Neopterygii</taxon>
        <taxon>Teleostei</taxon>
        <taxon>Neoteleostei</taxon>
        <taxon>Acanthomorphata</taxon>
        <taxon>Gobiaria</taxon>
        <taxon>Gobiiformes</taxon>
        <taxon>Gobioidei</taxon>
        <taxon>Gobiidae</taxon>
        <taxon>Gobiinae</taxon>
        <taxon>Knipowitschia</taxon>
    </lineage>
</organism>
<keyword evidence="3" id="KW-1185">Reference proteome</keyword>
<dbReference type="EMBL" id="OZ035842">
    <property type="protein sequence ID" value="CAL1594149.1"/>
    <property type="molecule type" value="Genomic_DNA"/>
</dbReference>
<evidence type="ECO:0008006" key="4">
    <source>
        <dbReference type="Google" id="ProtNLM"/>
    </source>
</evidence>
<evidence type="ECO:0000313" key="3">
    <source>
        <dbReference type="Proteomes" id="UP001497482"/>
    </source>
</evidence>
<protein>
    <recommendedName>
        <fullName evidence="4">Transposase element L1Md-A101/L1Md-A102/L1Md-A2</fullName>
    </recommendedName>
</protein>
<sequence length="317" mass="34722">MGDKESVRTRGKRKTAGINVVGPDVSPARSPELERSGSRSETDDSDAHDTPLTEATLIKALESLKRDICETLDSKIDTVALSLRSEISSVKAEFKGTIQSLQATVNAQGATITDLELSATTCSDDVSSLKTSLAALKGEVMHLQAKCEDLEGRSRRNNIRLIGLPEEQETSNPREFVSKLLQDLLKLDDAPLLDRVHRSLGEKPKPGVPPRPLIIRVHFFHLKEQILRCAGTNAPLLYQGKRLSIFPDFTSAVAKKRSQFTTAKRLLRSCAGVKYGLFYPAELRITLPDGVVRKFSDPKAATDFIDKILGDASALSD</sequence>
<evidence type="ECO:0000256" key="1">
    <source>
        <dbReference type="SAM" id="MobiDB-lite"/>
    </source>
</evidence>
<dbReference type="Gene3D" id="3.30.70.1820">
    <property type="entry name" value="L1 transposable element, RRM domain"/>
    <property type="match status" value="1"/>
</dbReference>
<reference evidence="2 3" key="1">
    <citation type="submission" date="2024-04" db="EMBL/GenBank/DDBJ databases">
        <authorList>
            <person name="Waldvogel A.-M."/>
            <person name="Schoenle A."/>
        </authorList>
    </citation>
    <scope>NUCLEOTIDE SEQUENCE [LARGE SCALE GENOMIC DNA]</scope>
</reference>
<evidence type="ECO:0000313" key="2">
    <source>
        <dbReference type="EMBL" id="CAL1594149.1"/>
    </source>
</evidence>
<dbReference type="AlphaFoldDB" id="A0AAV2KWX9"/>
<dbReference type="Gene3D" id="1.20.5.340">
    <property type="match status" value="1"/>
</dbReference>
<name>A0AAV2KWX9_KNICA</name>
<feature type="compositionally biased region" description="Basic and acidic residues" evidence="1">
    <location>
        <begin position="31"/>
        <end position="51"/>
    </location>
</feature>
<dbReference type="PANTHER" id="PTHR11505">
    <property type="entry name" value="L1 TRANSPOSABLE ELEMENT-RELATED"/>
    <property type="match status" value="1"/>
</dbReference>
<dbReference type="Proteomes" id="UP001497482">
    <property type="component" value="Chromosome 20"/>
</dbReference>